<dbReference type="InterPro" id="IPR005112">
    <property type="entry name" value="dDENN_dom"/>
</dbReference>
<dbReference type="Gene3D" id="3.30.60.20">
    <property type="match status" value="1"/>
</dbReference>
<dbReference type="RefSeq" id="XP_022663850.1">
    <property type="nucleotide sequence ID" value="XM_022808115.1"/>
</dbReference>
<feature type="region of interest" description="Disordered" evidence="5">
    <location>
        <begin position="752"/>
        <end position="775"/>
    </location>
</feature>
<dbReference type="EnsemblMetazoa" id="XM_022808117">
    <property type="protein sequence ID" value="XP_022663852"/>
    <property type="gene ID" value="LOC111251490"/>
</dbReference>
<feature type="region of interest" description="Disordered" evidence="5">
    <location>
        <begin position="1215"/>
        <end position="1239"/>
    </location>
</feature>
<dbReference type="GO" id="GO:0046872">
    <property type="term" value="F:metal ion binding"/>
    <property type="evidence" value="ECO:0007669"/>
    <property type="project" value="UniProtKB-KW"/>
</dbReference>
<dbReference type="EnsemblMetazoa" id="XM_022808107">
    <property type="protein sequence ID" value="XP_022663842"/>
    <property type="gene ID" value="LOC111251490"/>
</dbReference>
<dbReference type="SMART" id="SM00800">
    <property type="entry name" value="uDENN"/>
    <property type="match status" value="1"/>
</dbReference>
<dbReference type="InterPro" id="IPR037516">
    <property type="entry name" value="Tripartite_DENN"/>
</dbReference>
<evidence type="ECO:0000313" key="11">
    <source>
        <dbReference type="Proteomes" id="UP000594260"/>
    </source>
</evidence>
<dbReference type="PROSITE" id="PS50003">
    <property type="entry name" value="PH_DOMAIN"/>
    <property type="match status" value="1"/>
</dbReference>
<dbReference type="EnsemblMetazoa" id="XM_022808113">
    <property type="protein sequence ID" value="XP_022663848"/>
    <property type="gene ID" value="LOC111251490"/>
</dbReference>
<dbReference type="RefSeq" id="XP_022663848.1">
    <property type="nucleotide sequence ID" value="XM_022808113.1"/>
</dbReference>
<dbReference type="InterPro" id="IPR004182">
    <property type="entry name" value="GRAM"/>
</dbReference>
<dbReference type="SUPFAM" id="SSF50729">
    <property type="entry name" value="PH domain-like"/>
    <property type="match status" value="1"/>
</dbReference>
<dbReference type="InterPro" id="IPR011993">
    <property type="entry name" value="PH-like_dom_sf"/>
</dbReference>
<protein>
    <recommendedName>
        <fullName evidence="12">Myotubularin-related protein 13</fullName>
    </recommendedName>
</protein>
<dbReference type="PROSITE" id="PS50081">
    <property type="entry name" value="ZF_DAG_PE_2"/>
    <property type="match status" value="1"/>
</dbReference>
<feature type="compositionally biased region" description="Basic and acidic residues" evidence="5">
    <location>
        <begin position="341"/>
        <end position="351"/>
    </location>
</feature>
<dbReference type="InterPro" id="IPR029021">
    <property type="entry name" value="Prot-tyrosine_phosphatase-like"/>
</dbReference>
<dbReference type="InterPro" id="IPR001849">
    <property type="entry name" value="PH_domain"/>
</dbReference>
<evidence type="ECO:0008006" key="12">
    <source>
        <dbReference type="Google" id="ProtNLM"/>
    </source>
</evidence>
<dbReference type="PROSITE" id="PS50211">
    <property type="entry name" value="DENN"/>
    <property type="match status" value="1"/>
</dbReference>
<dbReference type="PROSITE" id="PS00479">
    <property type="entry name" value="ZF_DAG_PE_1"/>
    <property type="match status" value="1"/>
</dbReference>
<dbReference type="InterPro" id="IPR010569">
    <property type="entry name" value="Myotubularin-like_Pase_dom"/>
</dbReference>
<dbReference type="EnsemblMetazoa" id="XM_022808115">
    <property type="protein sequence ID" value="XP_022663850"/>
    <property type="gene ID" value="LOC111251490"/>
</dbReference>
<dbReference type="Gene3D" id="2.30.29.30">
    <property type="entry name" value="Pleckstrin-homology domain (PH domain)/Phosphotyrosine-binding domain (PTB)"/>
    <property type="match status" value="1"/>
</dbReference>
<dbReference type="Gene3D" id="3.30.450.200">
    <property type="match status" value="1"/>
</dbReference>
<name>A0A7M7KA83_VARDE</name>
<dbReference type="EnsemblMetazoa" id="XM_022808110">
    <property type="protein sequence ID" value="XP_022663845"/>
    <property type="gene ID" value="LOC111251490"/>
</dbReference>
<dbReference type="CTD" id="41427"/>
<dbReference type="RefSeq" id="XP_022663842.1">
    <property type="nucleotide sequence ID" value="XM_022808107.1"/>
</dbReference>
<dbReference type="SMART" id="SM00799">
    <property type="entry name" value="DENN"/>
    <property type="match status" value="1"/>
</dbReference>
<dbReference type="RefSeq" id="XP_022663843.1">
    <property type="nucleotide sequence ID" value="XM_022808108.1"/>
</dbReference>
<accession>A0A7M7KA83</accession>
<sequence>MSVRLADYFVVVGFDHCKERSGSSQGIVEQRYPIIDWKDVPFIRGIETFCQPQGWSLATQPLKPSFFVAVLTDITGARHNAAIFAFTEPVALEKQHERHSLTYAPRCLVLVARHAHINILRQCLGLIYTAHVDRLQAPLETLVGNVLGAVTVPPPGSPPLRFSLGAGDLQVIEPRKFAAVPVTGTSVYSLFSQLSAHNVVQLLCAAMSEFKIVLFSQSHLRLQQSCHAIISLMYPFQYTHVYIPLLPSALIEVLNTPTPFIMGCHASLRDEIYDIYDVMMVDLDSGSLDVPQCVRIPALPDTLLQRLHADLCSALQPELLTADDAFPSDVNSCGNGPTTGGRERCSSGREDPAALDKQIRAIFLRMFAQMLQGYRCCLTVVRVHPESLVVFNRAAFLSRREVAKNKSEFVEKLLESMFFQQFVEARGPPYRACDLFDEVYVEMQQLIKSREQHILDIGKLLYENEHHGSQLLQRVPQPTQGAFTRIHQPPFPRLVDQQITAIIEQNATGKSSANTGSAKGGEGLRIVPNAGLAGRSASGAAMERKLDVLRQCVRCILAERNLAEARKCLPGVLRAFESPSARAALSYELRRHVGGTNRVELDVGQFDLIIRLMNAALQDDPHTHVDNTIGVAILLLPLTQIFCRRLTQNVVQFAYTCLQEHAVWASPEFWQAAFHQDVERNIVALYQESNEFPATALELCATQIKLAQGNNTDTFQINTCAQREEQTVYSQAVEYIYLITCLRIPPDLRSSRGGHGVGGGDKTNAGGSESNSMCDADSVDGEGSFAAPEDDSCLALKQSVIKFISRFIDKVCTDAGVTPEHMRQLHSMIPQHVDMQLDEMRQVNRESQRLPPVLKAKILQPCLLPGETVFVGIRAYLIPDGRQEDLVMPLIPAEGALFATNYRIVFKGTPIDPYLCEHTVIRAFPIASLSKDKKFTLPKELKMEQCHSDGLQLRSHSFELMKIAVDLEVSIETIEMLRQHWHTAPLFALSKGQISVVSKLKEKHHTLRFKKKIIQTAVKAGLSKGRNYAATLTQTLPNDRTILATLPDEGPFSMAPWEATLNKDYQRLQLTGHNGLLSIGHVHTLCKSYPPLVVVPSSANSDRLQKVAKCYRHGRFPVVTWRHPRTKALLLRGSALHGKGLAHRIGAQGAQGETSMWIEQEKYVGTIIAGASQSMTASGGGTLTASGFSSGGSFTRSGPHRWSGGAKSLALTYRQPPHRESISDRHSLASMLSGSGGGNDAETSSASSFFSRASLYIVSEKSQCRGVKPPYNAEYIAVDTFEVAKVRAAFKQLCSAVCPAQAESESDGQGHRGGRLMTRLEDSGWLQLIQELMFHSAQLVELIHEEGASAMLCLEEGWDVTCQLSSLIQLCLDPHYRTLDGFWTLIEKEWLAFGHRFAQRGGLNQTTSGYAPIFLQFLDCVHQLLNQNPTSFEFNHFYLRFLAYHSVSARFRTFIYDGGIAQSVEVDSDAPDVFEYIQKVHSNAPIFHNYWYVAEYEEVLRPQFYLANLEVWDYYLEDHLAHASPYEFEIVLAENECSQSNSEQAAAEEREGTANMPNSQASSDGDQQSGQGGGKAGQNYPAGSTSQYQRRINMNGYNHNVQDEAAFPLLLDELRRAELELSRSPQRWKVVWNRLEAQNLPFLGSQGPEVVSSGPGGRGAIRGLLSPSAMDLGASIVRKVDVLVRGLSNKESFFNSTSSHAHRFERHYYSTPTYCDHCSKLLLGLVKPGMKCLDCGYNCHDRCHDLAPTNCTKLKQKEVSVGHSQPSAVTALPILPLTESTAAYDQLTSRIIETKTFEGYLCKRGALLKGWKQRWFVLDSTKHQLRYYDGQEDAAIKGVVELSEILSVVQHGDTFELRTRSRNYGLMAESDKKAQEWVEKIQACLQ</sequence>
<dbReference type="SMART" id="SM00109">
    <property type="entry name" value="C1"/>
    <property type="match status" value="1"/>
</dbReference>
<keyword evidence="2" id="KW-0597">Phosphoprotein</keyword>
<dbReference type="RefSeq" id="XP_022663847.1">
    <property type="nucleotide sequence ID" value="XM_022808112.1"/>
</dbReference>
<dbReference type="Pfam" id="PF06602">
    <property type="entry name" value="Myotub-related"/>
    <property type="match status" value="1"/>
</dbReference>
<dbReference type="EnsemblMetazoa" id="XM_022808111">
    <property type="protein sequence ID" value="XP_022663846"/>
    <property type="gene ID" value="LOC111251490"/>
</dbReference>
<evidence type="ECO:0000259" key="9">
    <source>
        <dbReference type="PROSITE" id="PS51339"/>
    </source>
</evidence>
<dbReference type="EnsemblMetazoa" id="XM_022808112">
    <property type="protein sequence ID" value="XP_022663847"/>
    <property type="gene ID" value="LOC111251490"/>
</dbReference>
<dbReference type="EnsemblMetazoa" id="XM_022808108">
    <property type="protein sequence ID" value="XP_022663843"/>
    <property type="gene ID" value="LOC111251490"/>
</dbReference>
<dbReference type="Pfam" id="PF12335">
    <property type="entry name" value="SBF2"/>
    <property type="match status" value="1"/>
</dbReference>
<dbReference type="GO" id="GO:0005737">
    <property type="term" value="C:cytoplasm"/>
    <property type="evidence" value="ECO:0007669"/>
    <property type="project" value="TreeGrafter"/>
</dbReference>
<dbReference type="RefSeq" id="XP_022663845.1">
    <property type="nucleotide sequence ID" value="XM_022808110.1"/>
</dbReference>
<evidence type="ECO:0000259" key="7">
    <source>
        <dbReference type="PROSITE" id="PS50081"/>
    </source>
</evidence>
<dbReference type="InterPro" id="IPR005113">
    <property type="entry name" value="uDENN_dom"/>
</dbReference>
<reference evidence="10" key="1">
    <citation type="submission" date="2021-01" db="UniProtKB">
        <authorList>
            <consortium name="EnsemblMetazoa"/>
        </authorList>
    </citation>
    <scope>IDENTIFICATION</scope>
</reference>
<dbReference type="Pfam" id="PF00130">
    <property type="entry name" value="C1_1"/>
    <property type="match status" value="1"/>
</dbReference>
<dbReference type="PANTHER" id="PTHR10807:SF109">
    <property type="entry name" value="SET DOMAIN BINDING FACTOR, ISOFORM A"/>
    <property type="match status" value="1"/>
</dbReference>
<dbReference type="SUPFAM" id="SSF57889">
    <property type="entry name" value="Cysteine-rich domain"/>
    <property type="match status" value="1"/>
</dbReference>
<dbReference type="CDD" id="cd13208">
    <property type="entry name" value="PH-GRAM_MTMR5_MTMR13"/>
    <property type="match status" value="1"/>
</dbReference>
<evidence type="ECO:0000256" key="3">
    <source>
        <dbReference type="ARBA" id="ARBA00022723"/>
    </source>
</evidence>
<keyword evidence="4" id="KW-0862">Zinc</keyword>
<keyword evidence="11" id="KW-1185">Reference proteome</keyword>
<dbReference type="FunCoup" id="A0A7M7KA83">
    <property type="interactions" value="1464"/>
</dbReference>
<comment type="similarity">
    <text evidence="1">Belongs to the protein-tyrosine phosphatase family. Non-receptor class myotubularin subfamily.</text>
</comment>
<dbReference type="InterPro" id="IPR043153">
    <property type="entry name" value="DENN_C"/>
</dbReference>
<feature type="domain" description="PH" evidence="6">
    <location>
        <begin position="1794"/>
        <end position="1886"/>
    </location>
</feature>
<dbReference type="FunFam" id="2.30.29.30:FF:000286">
    <property type="entry name" value="PH-protein kinase domain containing protein"/>
    <property type="match status" value="1"/>
</dbReference>
<dbReference type="GO" id="GO:0016020">
    <property type="term" value="C:membrane"/>
    <property type="evidence" value="ECO:0007669"/>
    <property type="project" value="TreeGrafter"/>
</dbReference>
<dbReference type="EnsemblMetazoa" id="XM_022808109">
    <property type="protein sequence ID" value="XP_022663844"/>
    <property type="gene ID" value="LOC111251490"/>
</dbReference>
<evidence type="ECO:0000256" key="4">
    <source>
        <dbReference type="ARBA" id="ARBA00022833"/>
    </source>
</evidence>
<proteinExistence type="inferred from homology"/>
<dbReference type="Pfam" id="PF02141">
    <property type="entry name" value="DENN"/>
    <property type="match status" value="1"/>
</dbReference>
<dbReference type="SMART" id="SM00801">
    <property type="entry name" value="dDENN"/>
    <property type="match status" value="1"/>
</dbReference>
<dbReference type="RefSeq" id="XP_022663851.1">
    <property type="nucleotide sequence ID" value="XM_022808116.1"/>
</dbReference>
<dbReference type="RefSeq" id="XP_022663844.1">
    <property type="nucleotide sequence ID" value="XM_022808109.1"/>
</dbReference>
<dbReference type="RefSeq" id="XP_022663852.1">
    <property type="nucleotide sequence ID" value="XM_022808117.1"/>
</dbReference>
<dbReference type="InParanoid" id="A0A7M7KA83"/>
<dbReference type="RefSeq" id="XP_022663849.1">
    <property type="nucleotide sequence ID" value="XM_022808114.1"/>
</dbReference>
<evidence type="ECO:0000256" key="5">
    <source>
        <dbReference type="SAM" id="MobiDB-lite"/>
    </source>
</evidence>
<dbReference type="Gene3D" id="3.40.50.11500">
    <property type="match status" value="1"/>
</dbReference>
<dbReference type="InterPro" id="IPR001194">
    <property type="entry name" value="cDENN_dom"/>
</dbReference>
<feature type="compositionally biased region" description="Basic and acidic residues" evidence="5">
    <location>
        <begin position="1217"/>
        <end position="1227"/>
    </location>
</feature>
<evidence type="ECO:0000259" key="8">
    <source>
        <dbReference type="PROSITE" id="PS50211"/>
    </source>
</evidence>
<dbReference type="SMART" id="SM00233">
    <property type="entry name" value="PH"/>
    <property type="match status" value="1"/>
</dbReference>
<dbReference type="Pfam" id="PF03456">
    <property type="entry name" value="uDENN"/>
    <property type="match status" value="1"/>
</dbReference>
<organism evidence="10 11">
    <name type="scientific">Varroa destructor</name>
    <name type="common">Honeybee mite</name>
    <dbReference type="NCBI Taxonomy" id="109461"/>
    <lineage>
        <taxon>Eukaryota</taxon>
        <taxon>Metazoa</taxon>
        <taxon>Ecdysozoa</taxon>
        <taxon>Arthropoda</taxon>
        <taxon>Chelicerata</taxon>
        <taxon>Arachnida</taxon>
        <taxon>Acari</taxon>
        <taxon>Parasitiformes</taxon>
        <taxon>Mesostigmata</taxon>
        <taxon>Gamasina</taxon>
        <taxon>Dermanyssoidea</taxon>
        <taxon>Varroidae</taxon>
        <taxon>Varroa</taxon>
    </lineage>
</organism>
<feature type="compositionally biased region" description="Low complexity" evidence="5">
    <location>
        <begin position="1559"/>
        <end position="1569"/>
    </location>
</feature>
<feature type="domain" description="UDENN" evidence="8">
    <location>
        <begin position="7"/>
        <end position="433"/>
    </location>
</feature>
<evidence type="ECO:0000313" key="10">
    <source>
        <dbReference type="EnsemblMetazoa" id="XP_022663847"/>
    </source>
</evidence>
<dbReference type="EnsemblMetazoa" id="XM_022808116">
    <property type="protein sequence ID" value="XP_022663851"/>
    <property type="gene ID" value="LOC111251490"/>
</dbReference>
<evidence type="ECO:0000259" key="6">
    <source>
        <dbReference type="PROSITE" id="PS50003"/>
    </source>
</evidence>
<dbReference type="GeneID" id="111251490"/>
<dbReference type="Proteomes" id="UP000594260">
    <property type="component" value="Unplaced"/>
</dbReference>
<dbReference type="OrthoDB" id="6496982at2759"/>
<feature type="region of interest" description="Disordered" evidence="5">
    <location>
        <begin position="331"/>
        <end position="351"/>
    </location>
</feature>
<feature type="domain" description="Phorbol-ester/DAG-type" evidence="7">
    <location>
        <begin position="1701"/>
        <end position="1751"/>
    </location>
</feature>
<feature type="region of interest" description="Disordered" evidence="5">
    <location>
        <begin position="1539"/>
        <end position="1584"/>
    </location>
</feature>
<dbReference type="SUPFAM" id="SSF52799">
    <property type="entry name" value="(Phosphotyrosine protein) phosphatases II"/>
    <property type="match status" value="1"/>
</dbReference>
<keyword evidence="3" id="KW-0479">Metal-binding</keyword>
<dbReference type="KEGG" id="vde:111251490"/>
<dbReference type="PANTHER" id="PTHR10807">
    <property type="entry name" value="MYOTUBULARIN-RELATED"/>
    <property type="match status" value="1"/>
</dbReference>
<dbReference type="Pfam" id="PF00169">
    <property type="entry name" value="PH"/>
    <property type="match status" value="1"/>
</dbReference>
<dbReference type="InterPro" id="IPR002219">
    <property type="entry name" value="PKC_DAG/PE"/>
</dbReference>
<dbReference type="GO" id="GO:0005085">
    <property type="term" value="F:guanyl-nucleotide exchange factor activity"/>
    <property type="evidence" value="ECO:0007669"/>
    <property type="project" value="TreeGrafter"/>
</dbReference>
<dbReference type="EnsemblMetazoa" id="XM_022808114">
    <property type="protein sequence ID" value="XP_022663849"/>
    <property type="gene ID" value="LOC111251490"/>
</dbReference>
<dbReference type="RefSeq" id="XP_022663846.1">
    <property type="nucleotide sequence ID" value="XM_022808111.1"/>
</dbReference>
<dbReference type="SMART" id="SM00568">
    <property type="entry name" value="GRAM"/>
    <property type="match status" value="1"/>
</dbReference>
<dbReference type="InterPro" id="IPR030564">
    <property type="entry name" value="Myotubularin"/>
</dbReference>
<dbReference type="EnsemblMetazoa" id="XM_022808118">
    <property type="protein sequence ID" value="XP_022663853"/>
    <property type="gene ID" value="LOC111251490"/>
</dbReference>
<dbReference type="RefSeq" id="XP_022663853.1">
    <property type="nucleotide sequence ID" value="XM_022808118.1"/>
</dbReference>
<evidence type="ECO:0000256" key="2">
    <source>
        <dbReference type="ARBA" id="ARBA00022553"/>
    </source>
</evidence>
<dbReference type="OMA" id="FQHWEVV"/>
<dbReference type="InterPro" id="IPR022096">
    <property type="entry name" value="SBF1/SBF2"/>
</dbReference>
<feature type="domain" description="Myotubularin phosphatase" evidence="9">
    <location>
        <begin position="1055"/>
        <end position="1516"/>
    </location>
</feature>
<evidence type="ECO:0000256" key="1">
    <source>
        <dbReference type="ARBA" id="ARBA00007471"/>
    </source>
</evidence>
<dbReference type="InterPro" id="IPR046349">
    <property type="entry name" value="C1-like_sf"/>
</dbReference>
<dbReference type="PROSITE" id="PS51339">
    <property type="entry name" value="PPASE_MYOTUBULARIN"/>
    <property type="match status" value="1"/>
</dbReference>